<dbReference type="EMBL" id="KV722407">
    <property type="protein sequence ID" value="OCH90276.1"/>
    <property type="molecule type" value="Genomic_DNA"/>
</dbReference>
<evidence type="ECO:0000313" key="2">
    <source>
        <dbReference type="EMBL" id="OCH90276.1"/>
    </source>
</evidence>
<keyword evidence="3" id="KW-1185">Reference proteome</keyword>
<reference evidence="2 3" key="1">
    <citation type="submission" date="2016-07" db="EMBL/GenBank/DDBJ databases">
        <title>Draft genome of the white-rot fungus Obba rivulosa 3A-2.</title>
        <authorList>
            <consortium name="DOE Joint Genome Institute"/>
            <person name="Miettinen O."/>
            <person name="Riley R."/>
            <person name="Acob R."/>
            <person name="Barry K."/>
            <person name="Cullen D."/>
            <person name="De Vries R."/>
            <person name="Hainaut M."/>
            <person name="Hatakka A."/>
            <person name="Henrissat B."/>
            <person name="Hilden K."/>
            <person name="Kuo R."/>
            <person name="Labutti K."/>
            <person name="Lipzen A."/>
            <person name="Makela M.R."/>
            <person name="Sandor L."/>
            <person name="Spatafora J.W."/>
            <person name="Grigoriev I.V."/>
            <person name="Hibbett D.S."/>
        </authorList>
    </citation>
    <scope>NUCLEOTIDE SEQUENCE [LARGE SCALE GENOMIC DNA]</scope>
    <source>
        <strain evidence="2 3">3A-2</strain>
    </source>
</reference>
<gene>
    <name evidence="2" type="ORF">OBBRIDRAFT_804069</name>
</gene>
<sequence>MPLERPLYPPLPQADDSGSYPPTLFYHNASLPPSQQLIANLDHLLQLFISLHAIRVDDNPSTYFLSFKPYWSVAVDSQVALQSASGRFNLAVQVSHDYSRPFQLVKPKINKGSKVGKSAFKQSRPQYYELGPVSDEGKTEIEKQQPPQASAGKTSAVKTFSPVLTIMSKKLAPPAVFGPKRGCATPHSGALAIATTSNHALVNIDSSFFIEFIDQVSMLKMARRKRKIAPKQVRSDSDLQKIDPAHAAPLNPHVMSDNRPLDVIMQEQFDNGERLVSKPARPNTARNL</sequence>
<evidence type="ECO:0000256" key="1">
    <source>
        <dbReference type="SAM" id="MobiDB-lite"/>
    </source>
</evidence>
<feature type="compositionally biased region" description="Basic and acidic residues" evidence="1">
    <location>
        <begin position="233"/>
        <end position="244"/>
    </location>
</feature>
<dbReference type="Proteomes" id="UP000250043">
    <property type="component" value="Unassembled WGS sequence"/>
</dbReference>
<feature type="region of interest" description="Disordered" evidence="1">
    <location>
        <begin position="229"/>
        <end position="255"/>
    </location>
</feature>
<dbReference type="AlphaFoldDB" id="A0A8E2ATF2"/>
<proteinExistence type="predicted"/>
<feature type="region of interest" description="Disordered" evidence="1">
    <location>
        <begin position="269"/>
        <end position="288"/>
    </location>
</feature>
<organism evidence="2 3">
    <name type="scientific">Obba rivulosa</name>
    <dbReference type="NCBI Taxonomy" id="1052685"/>
    <lineage>
        <taxon>Eukaryota</taxon>
        <taxon>Fungi</taxon>
        <taxon>Dikarya</taxon>
        <taxon>Basidiomycota</taxon>
        <taxon>Agaricomycotina</taxon>
        <taxon>Agaricomycetes</taxon>
        <taxon>Polyporales</taxon>
        <taxon>Gelatoporiaceae</taxon>
        <taxon>Obba</taxon>
    </lineage>
</organism>
<evidence type="ECO:0000313" key="3">
    <source>
        <dbReference type="Proteomes" id="UP000250043"/>
    </source>
</evidence>
<protein>
    <submittedName>
        <fullName evidence="2">Uncharacterized protein</fullName>
    </submittedName>
</protein>
<name>A0A8E2ATF2_9APHY</name>
<accession>A0A8E2ATF2</accession>